<accession>A0A327WAQ4</accession>
<dbReference type="OrthoDB" id="676677at2"/>
<dbReference type="Proteomes" id="UP000249819">
    <property type="component" value="Unassembled WGS sequence"/>
</dbReference>
<keyword evidence="2" id="KW-1185">Reference proteome</keyword>
<dbReference type="AlphaFoldDB" id="A0A327WAQ4"/>
<comment type="caution">
    <text evidence="1">The sequence shown here is derived from an EMBL/GenBank/DDBJ whole genome shotgun (WGS) entry which is preliminary data.</text>
</comment>
<name>A0A327WAQ4_9BACT</name>
<gene>
    <name evidence="1" type="ORF">CLV59_101588</name>
</gene>
<evidence type="ECO:0000313" key="2">
    <source>
        <dbReference type="Proteomes" id="UP000249819"/>
    </source>
</evidence>
<sequence length="141" mass="15306">MHKYLIAAFLFISVYACSKADDQPIGAKSDQALVQDIMIADSLQNDVIATKSVPKIVTDAITNVEKLDKPSDTMIISVTLKPGVDIRYLNVRFVLSSQSKYAKISPSLGHMSDYSKGGGIYKITSQSGKNSNIYSLIIKGS</sequence>
<protein>
    <submittedName>
        <fullName evidence="1">Uncharacterized protein</fullName>
    </submittedName>
</protein>
<organism evidence="1 2">
    <name type="scientific">Chitinophaga dinghuensis</name>
    <dbReference type="NCBI Taxonomy" id="1539050"/>
    <lineage>
        <taxon>Bacteria</taxon>
        <taxon>Pseudomonadati</taxon>
        <taxon>Bacteroidota</taxon>
        <taxon>Chitinophagia</taxon>
        <taxon>Chitinophagales</taxon>
        <taxon>Chitinophagaceae</taxon>
        <taxon>Chitinophaga</taxon>
    </lineage>
</organism>
<dbReference type="PROSITE" id="PS51257">
    <property type="entry name" value="PROKAR_LIPOPROTEIN"/>
    <property type="match status" value="1"/>
</dbReference>
<dbReference type="RefSeq" id="WP_111590497.1">
    <property type="nucleotide sequence ID" value="NZ_QLMA01000001.1"/>
</dbReference>
<dbReference type="Gene3D" id="2.60.40.2340">
    <property type="match status" value="1"/>
</dbReference>
<proteinExistence type="predicted"/>
<reference evidence="1 2" key="1">
    <citation type="submission" date="2018-06" db="EMBL/GenBank/DDBJ databases">
        <title>Genomic Encyclopedia of Archaeal and Bacterial Type Strains, Phase II (KMG-II): from individual species to whole genera.</title>
        <authorList>
            <person name="Goeker M."/>
        </authorList>
    </citation>
    <scope>NUCLEOTIDE SEQUENCE [LARGE SCALE GENOMIC DNA]</scope>
    <source>
        <strain evidence="1 2">DSM 29821</strain>
    </source>
</reference>
<evidence type="ECO:0000313" key="1">
    <source>
        <dbReference type="EMBL" id="RAJ87827.1"/>
    </source>
</evidence>
<dbReference type="EMBL" id="QLMA01000001">
    <property type="protein sequence ID" value="RAJ87827.1"/>
    <property type="molecule type" value="Genomic_DNA"/>
</dbReference>